<feature type="domain" description="Partial AB-hydrolase lipase" evidence="1">
    <location>
        <begin position="1"/>
        <end position="51"/>
    </location>
</feature>
<dbReference type="PANTHER" id="PTHR11005">
    <property type="entry name" value="LYSOSOMAL ACID LIPASE-RELATED"/>
    <property type="match status" value="1"/>
</dbReference>
<accession>E2AL52</accession>
<dbReference type="InParanoid" id="E2AL52"/>
<dbReference type="InterPro" id="IPR029058">
    <property type="entry name" value="AB_hydrolase_fold"/>
</dbReference>
<sequence length="134" mass="15206">MIRKAGYPVETHVTTTEDGYLLTLHRIPGDNGSLPVLLQHGFFCTSAVWVILGKGKGLAYVLADHGYDVWLGNFRGNTYSRAHISLSPSNSTFWDFRYSYKIKIMIFFAPIFFLSASLQRWKEGVIEVSNQENL</sequence>
<protein>
    <submittedName>
        <fullName evidence="2">Lipase 1</fullName>
    </submittedName>
</protein>
<organism evidence="3">
    <name type="scientific">Camponotus floridanus</name>
    <name type="common">Florida carpenter ant</name>
    <dbReference type="NCBI Taxonomy" id="104421"/>
    <lineage>
        <taxon>Eukaryota</taxon>
        <taxon>Metazoa</taxon>
        <taxon>Ecdysozoa</taxon>
        <taxon>Arthropoda</taxon>
        <taxon>Hexapoda</taxon>
        <taxon>Insecta</taxon>
        <taxon>Pterygota</taxon>
        <taxon>Neoptera</taxon>
        <taxon>Endopterygota</taxon>
        <taxon>Hymenoptera</taxon>
        <taxon>Apocrita</taxon>
        <taxon>Aculeata</taxon>
        <taxon>Formicoidea</taxon>
        <taxon>Formicidae</taxon>
        <taxon>Formicinae</taxon>
        <taxon>Camponotus</taxon>
    </lineage>
</organism>
<proteinExistence type="predicted"/>
<dbReference type="STRING" id="104421.E2AL52"/>
<keyword evidence="3" id="KW-1185">Reference proteome</keyword>
<gene>
    <name evidence="2" type="ORF">EAG_07964</name>
</gene>
<dbReference type="SUPFAM" id="SSF53474">
    <property type="entry name" value="alpha/beta-Hydrolases"/>
    <property type="match status" value="1"/>
</dbReference>
<dbReference type="EMBL" id="GL440465">
    <property type="protein sequence ID" value="EFN65837.1"/>
    <property type="molecule type" value="Genomic_DNA"/>
</dbReference>
<dbReference type="Pfam" id="PF04083">
    <property type="entry name" value="Abhydro_lipase"/>
    <property type="match status" value="1"/>
</dbReference>
<dbReference type="OMA" id="IYNGICK"/>
<name>E2AL52_CAMFO</name>
<dbReference type="Gene3D" id="3.40.50.1820">
    <property type="entry name" value="alpha/beta hydrolase"/>
    <property type="match status" value="1"/>
</dbReference>
<dbReference type="GO" id="GO:0006629">
    <property type="term" value="P:lipid metabolic process"/>
    <property type="evidence" value="ECO:0007669"/>
    <property type="project" value="InterPro"/>
</dbReference>
<dbReference type="Proteomes" id="UP000000311">
    <property type="component" value="Unassembled WGS sequence"/>
</dbReference>
<dbReference type="AlphaFoldDB" id="E2AL52"/>
<evidence type="ECO:0000313" key="2">
    <source>
        <dbReference type="EMBL" id="EFN65837.1"/>
    </source>
</evidence>
<evidence type="ECO:0000259" key="1">
    <source>
        <dbReference type="Pfam" id="PF04083"/>
    </source>
</evidence>
<evidence type="ECO:0000313" key="3">
    <source>
        <dbReference type="Proteomes" id="UP000000311"/>
    </source>
</evidence>
<reference evidence="2 3" key="1">
    <citation type="journal article" date="2010" name="Science">
        <title>Genomic comparison of the ants Camponotus floridanus and Harpegnathos saltator.</title>
        <authorList>
            <person name="Bonasio R."/>
            <person name="Zhang G."/>
            <person name="Ye C."/>
            <person name="Mutti N.S."/>
            <person name="Fang X."/>
            <person name="Qin N."/>
            <person name="Donahue G."/>
            <person name="Yang P."/>
            <person name="Li Q."/>
            <person name="Li C."/>
            <person name="Zhang P."/>
            <person name="Huang Z."/>
            <person name="Berger S.L."/>
            <person name="Reinberg D."/>
            <person name="Wang J."/>
            <person name="Liebig J."/>
        </authorList>
    </citation>
    <scope>NUCLEOTIDE SEQUENCE [LARGE SCALE GENOMIC DNA]</scope>
    <source>
        <strain evidence="3">C129</strain>
    </source>
</reference>
<dbReference type="InterPro" id="IPR006693">
    <property type="entry name" value="AB_hydrolase_lipase"/>
</dbReference>